<dbReference type="GeneID" id="25917715"/>
<dbReference type="EMBL" id="KQ251660">
    <property type="protein sequence ID" value="KNC70265.1"/>
    <property type="molecule type" value="Genomic_DNA"/>
</dbReference>
<keyword evidence="1" id="KW-0175">Coiled coil</keyword>
<dbReference type="AlphaFoldDB" id="A0A0L0F0L7"/>
<organism evidence="2 3">
    <name type="scientific">Sphaeroforma arctica JP610</name>
    <dbReference type="NCBI Taxonomy" id="667725"/>
    <lineage>
        <taxon>Eukaryota</taxon>
        <taxon>Ichthyosporea</taxon>
        <taxon>Ichthyophonida</taxon>
        <taxon>Sphaeroforma</taxon>
    </lineage>
</organism>
<reference evidence="2 3" key="1">
    <citation type="submission" date="2011-02" db="EMBL/GenBank/DDBJ databases">
        <title>The Genome Sequence of Sphaeroforma arctica JP610.</title>
        <authorList>
            <consortium name="The Broad Institute Genome Sequencing Platform"/>
            <person name="Russ C."/>
            <person name="Cuomo C."/>
            <person name="Young S.K."/>
            <person name="Zeng Q."/>
            <person name="Gargeya S."/>
            <person name="Alvarado L."/>
            <person name="Berlin A."/>
            <person name="Chapman S.B."/>
            <person name="Chen Z."/>
            <person name="Freedman E."/>
            <person name="Gellesch M."/>
            <person name="Goldberg J."/>
            <person name="Griggs A."/>
            <person name="Gujja S."/>
            <person name="Heilman E."/>
            <person name="Heiman D."/>
            <person name="Howarth C."/>
            <person name="Mehta T."/>
            <person name="Neiman D."/>
            <person name="Pearson M."/>
            <person name="Roberts A."/>
            <person name="Saif S."/>
            <person name="Shea T."/>
            <person name="Shenoy N."/>
            <person name="Sisk P."/>
            <person name="Stolte C."/>
            <person name="Sykes S."/>
            <person name="White J."/>
            <person name="Yandava C."/>
            <person name="Burger G."/>
            <person name="Gray M.W."/>
            <person name="Holland P.W.H."/>
            <person name="King N."/>
            <person name="Lang F.B.F."/>
            <person name="Roger A.J."/>
            <person name="Ruiz-Trillo I."/>
            <person name="Haas B."/>
            <person name="Nusbaum C."/>
            <person name="Birren B."/>
        </authorList>
    </citation>
    <scope>NUCLEOTIDE SEQUENCE [LARGE SCALE GENOMIC DNA]</scope>
    <source>
        <strain evidence="2 3">JP610</strain>
    </source>
</reference>
<accession>A0A0L0F0L7</accession>
<feature type="coiled-coil region" evidence="1">
    <location>
        <begin position="5"/>
        <end position="96"/>
    </location>
</feature>
<gene>
    <name evidence="2" type="ORF">SARC_17211</name>
</gene>
<name>A0A0L0F0L7_9EUKA</name>
<keyword evidence="3" id="KW-1185">Reference proteome</keyword>
<dbReference type="RefSeq" id="XP_014144167.1">
    <property type="nucleotide sequence ID" value="XM_014288692.1"/>
</dbReference>
<protein>
    <submittedName>
        <fullName evidence="2">Uncharacterized protein</fullName>
    </submittedName>
</protein>
<dbReference type="Proteomes" id="UP000054560">
    <property type="component" value="Unassembled WGS sequence"/>
</dbReference>
<proteinExistence type="predicted"/>
<evidence type="ECO:0000256" key="1">
    <source>
        <dbReference type="SAM" id="Coils"/>
    </source>
</evidence>
<feature type="non-terminal residue" evidence="2">
    <location>
        <position position="102"/>
    </location>
</feature>
<sequence length="102" mass="11117">AKVAEAELNVTIESLRTQLGEAQREMIIAEELRKGLESELVSTIAEFAAFQSTKRAEAGAVSEQLEGSLAENREKINALTKLVSQLETQKATAQQDITTLTQ</sequence>
<feature type="non-terminal residue" evidence="2">
    <location>
        <position position="1"/>
    </location>
</feature>
<evidence type="ECO:0000313" key="3">
    <source>
        <dbReference type="Proteomes" id="UP000054560"/>
    </source>
</evidence>
<evidence type="ECO:0000313" key="2">
    <source>
        <dbReference type="EMBL" id="KNC70265.1"/>
    </source>
</evidence>